<evidence type="ECO:0000256" key="2">
    <source>
        <dbReference type="ARBA" id="ARBA00010992"/>
    </source>
</evidence>
<comment type="similarity">
    <text evidence="2">Belongs to the major facilitator superfamily. Sugar transporter (TC 2.A.1.1) family.</text>
</comment>
<dbReference type="InterPro" id="IPR005828">
    <property type="entry name" value="MFS_sugar_transport-like"/>
</dbReference>
<dbReference type="PRINTS" id="PR00171">
    <property type="entry name" value="SUGRTRNSPORT"/>
</dbReference>
<sequence length="183" mass="19392">MVVSILKKIVHNEAMQTDPHEIYSWRVLALACSACFGAMSFGWDSSVIGGVVVMKPFQEDYGLIDGVTNNVKDANLAANIVSTLQAGCFVGAIAASPITDKWGRKKALLGTSLIICIGVIMQAASLGHLAPIFVGRFIAGLGVGAASSVNPLYISENAPRSIRGLLTGLYQLFIVTGMMIAFW</sequence>
<keyword evidence="3" id="KW-0813">Transport</keyword>
<dbReference type="PROSITE" id="PS00217">
    <property type="entry name" value="SUGAR_TRANSPORT_2"/>
    <property type="match status" value="1"/>
</dbReference>
<gene>
    <name evidence="9" type="ORF">BN1708_017819</name>
</gene>
<name>A0A0G4LFQ1_VERLO</name>
<feature type="transmembrane region" description="Helical" evidence="7">
    <location>
        <begin position="133"/>
        <end position="153"/>
    </location>
</feature>
<evidence type="ECO:0000256" key="6">
    <source>
        <dbReference type="ARBA" id="ARBA00023136"/>
    </source>
</evidence>
<evidence type="ECO:0000256" key="3">
    <source>
        <dbReference type="ARBA" id="ARBA00022448"/>
    </source>
</evidence>
<dbReference type="PROSITE" id="PS50850">
    <property type="entry name" value="MFS"/>
    <property type="match status" value="1"/>
</dbReference>
<comment type="subcellular location">
    <subcellularLocation>
        <location evidence="1">Membrane</location>
        <topology evidence="1">Multi-pass membrane protein</topology>
    </subcellularLocation>
</comment>
<dbReference type="STRING" id="100787.A0A0G4LFQ1"/>
<dbReference type="InterPro" id="IPR005829">
    <property type="entry name" value="Sugar_transporter_CS"/>
</dbReference>
<keyword evidence="6 7" id="KW-0472">Membrane</keyword>
<evidence type="ECO:0000256" key="5">
    <source>
        <dbReference type="ARBA" id="ARBA00022989"/>
    </source>
</evidence>
<feature type="domain" description="Major facilitator superfamily (MFS) profile" evidence="8">
    <location>
        <begin position="30"/>
        <end position="183"/>
    </location>
</feature>
<keyword evidence="10" id="KW-1185">Reference proteome</keyword>
<organism evidence="9 10">
    <name type="scientific">Verticillium longisporum</name>
    <name type="common">Verticillium dahliae var. longisporum</name>
    <dbReference type="NCBI Taxonomy" id="100787"/>
    <lineage>
        <taxon>Eukaryota</taxon>
        <taxon>Fungi</taxon>
        <taxon>Dikarya</taxon>
        <taxon>Ascomycota</taxon>
        <taxon>Pezizomycotina</taxon>
        <taxon>Sordariomycetes</taxon>
        <taxon>Hypocreomycetidae</taxon>
        <taxon>Glomerellales</taxon>
        <taxon>Plectosphaerellaceae</taxon>
        <taxon>Verticillium</taxon>
    </lineage>
</organism>
<dbReference type="InterPro" id="IPR050360">
    <property type="entry name" value="MFS_Sugar_Transporters"/>
</dbReference>
<keyword evidence="4 7" id="KW-0812">Transmembrane</keyword>
<dbReference type="EMBL" id="CVQH01011925">
    <property type="protein sequence ID" value="CRK20831.1"/>
    <property type="molecule type" value="Genomic_DNA"/>
</dbReference>
<feature type="transmembrane region" description="Helical" evidence="7">
    <location>
        <begin position="107"/>
        <end position="127"/>
    </location>
</feature>
<dbReference type="InterPro" id="IPR020846">
    <property type="entry name" value="MFS_dom"/>
</dbReference>
<evidence type="ECO:0000259" key="8">
    <source>
        <dbReference type="PROSITE" id="PS50850"/>
    </source>
</evidence>
<reference evidence="9 10" key="1">
    <citation type="submission" date="2015-05" db="EMBL/GenBank/DDBJ databases">
        <authorList>
            <person name="Wang D.B."/>
            <person name="Wang M."/>
        </authorList>
    </citation>
    <scope>NUCLEOTIDE SEQUENCE [LARGE SCALE GENOMIC DNA]</scope>
    <source>
        <strain evidence="9">VL1</strain>
    </source>
</reference>
<dbReference type="AlphaFoldDB" id="A0A0G4LFQ1"/>
<feature type="transmembrane region" description="Helical" evidence="7">
    <location>
        <begin position="165"/>
        <end position="182"/>
    </location>
</feature>
<dbReference type="GO" id="GO:0016020">
    <property type="term" value="C:membrane"/>
    <property type="evidence" value="ECO:0007669"/>
    <property type="project" value="UniProtKB-SubCell"/>
</dbReference>
<evidence type="ECO:0000256" key="4">
    <source>
        <dbReference type="ARBA" id="ARBA00022692"/>
    </source>
</evidence>
<dbReference type="SUPFAM" id="SSF103473">
    <property type="entry name" value="MFS general substrate transporter"/>
    <property type="match status" value="1"/>
</dbReference>
<dbReference type="InterPro" id="IPR036259">
    <property type="entry name" value="MFS_trans_sf"/>
</dbReference>
<dbReference type="Proteomes" id="UP000044602">
    <property type="component" value="Unassembled WGS sequence"/>
</dbReference>
<proteinExistence type="inferred from homology"/>
<dbReference type="PANTHER" id="PTHR48022">
    <property type="entry name" value="PLASTIDIC GLUCOSE TRANSPORTER 4"/>
    <property type="match status" value="1"/>
</dbReference>
<dbReference type="PANTHER" id="PTHR48022:SF21">
    <property type="entry name" value="QUINATE TRANSPORTER, PUTATIVE (AFU_ORTHOLOGUE AFUA_6G06960)-RELATED"/>
    <property type="match status" value="1"/>
</dbReference>
<evidence type="ECO:0000256" key="1">
    <source>
        <dbReference type="ARBA" id="ARBA00004141"/>
    </source>
</evidence>
<dbReference type="GO" id="GO:0005351">
    <property type="term" value="F:carbohydrate:proton symporter activity"/>
    <property type="evidence" value="ECO:0007669"/>
    <property type="project" value="TreeGrafter"/>
</dbReference>
<dbReference type="Pfam" id="PF00083">
    <property type="entry name" value="Sugar_tr"/>
    <property type="match status" value="1"/>
</dbReference>
<protein>
    <recommendedName>
        <fullName evidence="8">Major facilitator superfamily (MFS) profile domain-containing protein</fullName>
    </recommendedName>
</protein>
<evidence type="ECO:0000313" key="10">
    <source>
        <dbReference type="Proteomes" id="UP000044602"/>
    </source>
</evidence>
<evidence type="ECO:0000256" key="7">
    <source>
        <dbReference type="SAM" id="Phobius"/>
    </source>
</evidence>
<feature type="non-terminal residue" evidence="9">
    <location>
        <position position="183"/>
    </location>
</feature>
<accession>A0A0G4LFQ1</accession>
<dbReference type="Gene3D" id="1.20.1250.20">
    <property type="entry name" value="MFS general substrate transporter like domains"/>
    <property type="match status" value="1"/>
</dbReference>
<evidence type="ECO:0000313" key="9">
    <source>
        <dbReference type="EMBL" id="CRK20831.1"/>
    </source>
</evidence>
<keyword evidence="5 7" id="KW-1133">Transmembrane helix</keyword>
<dbReference type="InterPro" id="IPR003663">
    <property type="entry name" value="Sugar/inositol_transpt"/>
</dbReference>